<dbReference type="InterPro" id="IPR011747">
    <property type="entry name" value="CHP02241"/>
</dbReference>
<dbReference type="Proteomes" id="UP000268094">
    <property type="component" value="Unassembled WGS sequence"/>
</dbReference>
<accession>A0A3A8JE20</accession>
<evidence type="ECO:0000313" key="2">
    <source>
        <dbReference type="EMBL" id="RKG93216.1"/>
    </source>
</evidence>
<sequence>MTTPVPANARNPLRTYRFRLRMDTSAAGDYVAGVRSVSGLTVQVGAYEVWEGGNNLHRYAQPHKVAWENIVLEQGLAVDDTLERWARAVLEFARTGKAPGEAVKRDVFIDLWDEYAHPTEVPAPGPASARIRSFHVHNAWVSKYHALPKLDAMAGEVALMTVELTHEGWEPVPRPSPTKPAPSTTPA</sequence>
<dbReference type="RefSeq" id="WP_120539165.1">
    <property type="nucleotide sequence ID" value="NZ_RAVZ01000012.1"/>
</dbReference>
<dbReference type="OrthoDB" id="9790161at2"/>
<reference evidence="3" key="1">
    <citation type="submission" date="2018-09" db="EMBL/GenBank/DDBJ databases">
        <authorList>
            <person name="Livingstone P.G."/>
            <person name="Whitworth D.E."/>
        </authorList>
    </citation>
    <scope>NUCLEOTIDE SEQUENCE [LARGE SCALE GENOMIC DNA]</scope>
    <source>
        <strain evidence="3">CA054A</strain>
    </source>
</reference>
<proteinExistence type="predicted"/>
<feature type="region of interest" description="Disordered" evidence="1">
    <location>
        <begin position="168"/>
        <end position="187"/>
    </location>
</feature>
<dbReference type="PANTHER" id="PTHR38009">
    <property type="entry name" value="CONSERVED HYPOTHETICAL PHAGE TAIL PROTEIN"/>
    <property type="match status" value="1"/>
</dbReference>
<evidence type="ECO:0000256" key="1">
    <source>
        <dbReference type="SAM" id="MobiDB-lite"/>
    </source>
</evidence>
<dbReference type="PANTHER" id="PTHR38009:SF1">
    <property type="entry name" value="CONSERVED HYPOTHETICAL PHAGE TAIL PROTEIN"/>
    <property type="match status" value="1"/>
</dbReference>
<feature type="compositionally biased region" description="Pro residues" evidence="1">
    <location>
        <begin position="172"/>
        <end position="187"/>
    </location>
</feature>
<protein>
    <submittedName>
        <fullName evidence="2">Phage tail protein</fullName>
    </submittedName>
</protein>
<gene>
    <name evidence="2" type="ORF">D7V88_03515</name>
</gene>
<dbReference type="GO" id="GO:0005198">
    <property type="term" value="F:structural molecule activity"/>
    <property type="evidence" value="ECO:0007669"/>
    <property type="project" value="InterPro"/>
</dbReference>
<organism evidence="2 3">
    <name type="scientific">Corallococcus terminator</name>
    <dbReference type="NCBI Taxonomy" id="2316733"/>
    <lineage>
        <taxon>Bacteria</taxon>
        <taxon>Pseudomonadati</taxon>
        <taxon>Myxococcota</taxon>
        <taxon>Myxococcia</taxon>
        <taxon>Myxococcales</taxon>
        <taxon>Cystobacterineae</taxon>
        <taxon>Myxococcaceae</taxon>
        <taxon>Corallococcus</taxon>
    </lineage>
</organism>
<evidence type="ECO:0000313" key="3">
    <source>
        <dbReference type="Proteomes" id="UP000268094"/>
    </source>
</evidence>
<dbReference type="AlphaFoldDB" id="A0A3A8JE20"/>
<dbReference type="InterPro" id="IPR010667">
    <property type="entry name" value="Phage_T4_Gp19"/>
</dbReference>
<dbReference type="Pfam" id="PF06841">
    <property type="entry name" value="Phage_T4_gp19"/>
    <property type="match status" value="1"/>
</dbReference>
<dbReference type="NCBIfam" id="TIGR02241">
    <property type="entry name" value="conserved hypothetical phage tail region protein"/>
    <property type="match status" value="1"/>
</dbReference>
<dbReference type="EMBL" id="RAVZ01000012">
    <property type="protein sequence ID" value="RKG93216.1"/>
    <property type="molecule type" value="Genomic_DNA"/>
</dbReference>
<comment type="caution">
    <text evidence="2">The sequence shown here is derived from an EMBL/GenBank/DDBJ whole genome shotgun (WGS) entry which is preliminary data.</text>
</comment>
<name>A0A3A8JE20_9BACT</name>
<keyword evidence="3" id="KW-1185">Reference proteome</keyword>